<keyword evidence="1" id="KW-0175">Coiled coil</keyword>
<dbReference type="RefSeq" id="WP_013706709.1">
    <property type="nucleotide sequence ID" value="NC_015388.1"/>
</dbReference>
<proteinExistence type="predicted"/>
<name>F2ND25_DESAR</name>
<organism evidence="2 3">
    <name type="scientific">Desulfobacca acetoxidans (strain ATCC 700848 / DSM 11109 / ASRB2)</name>
    <dbReference type="NCBI Taxonomy" id="880072"/>
    <lineage>
        <taxon>Bacteria</taxon>
        <taxon>Pseudomonadati</taxon>
        <taxon>Thermodesulfobacteriota</taxon>
        <taxon>Desulfobaccia</taxon>
        <taxon>Desulfobaccales</taxon>
        <taxon>Desulfobaccaceae</taxon>
        <taxon>Desulfobacca</taxon>
    </lineage>
</organism>
<keyword evidence="3" id="KW-1185">Reference proteome</keyword>
<dbReference type="Proteomes" id="UP000000483">
    <property type="component" value="Chromosome"/>
</dbReference>
<accession>F2ND25</accession>
<evidence type="ECO:0000256" key="1">
    <source>
        <dbReference type="SAM" id="Coils"/>
    </source>
</evidence>
<evidence type="ECO:0000313" key="3">
    <source>
        <dbReference type="Proteomes" id="UP000000483"/>
    </source>
</evidence>
<feature type="coiled-coil region" evidence="1">
    <location>
        <begin position="47"/>
        <end position="74"/>
    </location>
</feature>
<reference evidence="2 3" key="1">
    <citation type="journal article" date="2011" name="Stand. Genomic Sci.">
        <title>Complete genome sequence of the acetate-degrading sulfate reducer Desulfobacca acetoxidans type strain (ASRB2).</title>
        <authorList>
            <person name="Goker M."/>
            <person name="Teshima H."/>
            <person name="Lapidus A."/>
            <person name="Nolan M."/>
            <person name="Lucas S."/>
            <person name="Hammon N."/>
            <person name="Deshpande S."/>
            <person name="Cheng J.F."/>
            <person name="Tapia R."/>
            <person name="Han C."/>
            <person name="Goodwin L."/>
            <person name="Pitluck S."/>
            <person name="Huntemann M."/>
            <person name="Liolios K."/>
            <person name="Ivanova N."/>
            <person name="Pagani I."/>
            <person name="Mavromatis K."/>
            <person name="Ovchinikova G."/>
            <person name="Pati A."/>
            <person name="Chen A."/>
            <person name="Palaniappan K."/>
            <person name="Land M."/>
            <person name="Hauser L."/>
            <person name="Brambilla E.M."/>
            <person name="Rohde M."/>
            <person name="Spring S."/>
            <person name="Detter J.C."/>
            <person name="Woyke T."/>
            <person name="Bristow J."/>
            <person name="Eisen J.A."/>
            <person name="Markowitz V."/>
            <person name="Hugenholtz P."/>
            <person name="Kyrpides N.C."/>
            <person name="Klenk H.P."/>
        </authorList>
    </citation>
    <scope>NUCLEOTIDE SEQUENCE [LARGE SCALE GENOMIC DNA]</scope>
    <source>
        <strain evidence="3">ATCC 700848 / DSM 11109 / ASRB2</strain>
    </source>
</reference>
<dbReference type="KEGG" id="dao:Desac_1759"/>
<dbReference type="AlphaFoldDB" id="F2ND25"/>
<dbReference type="STRING" id="880072.Desac_1759"/>
<evidence type="ECO:0000313" key="2">
    <source>
        <dbReference type="EMBL" id="AEB09599.1"/>
    </source>
</evidence>
<reference evidence="3" key="2">
    <citation type="submission" date="2011-03" db="EMBL/GenBank/DDBJ databases">
        <title>The complete genome of Desulfobacca acetoxidans DSM 11109.</title>
        <authorList>
            <consortium name="US DOE Joint Genome Institute (JGI-PGF)"/>
            <person name="Lucas S."/>
            <person name="Copeland A."/>
            <person name="Lapidus A."/>
            <person name="Bruce D."/>
            <person name="Goodwin L."/>
            <person name="Pitluck S."/>
            <person name="Peters L."/>
            <person name="Kyrpides N."/>
            <person name="Mavromatis K."/>
            <person name="Ivanova N."/>
            <person name="Ovchinnikova G."/>
            <person name="Teshima H."/>
            <person name="Detter J.C."/>
            <person name="Han C."/>
            <person name="Land M."/>
            <person name="Hauser L."/>
            <person name="Markowitz V."/>
            <person name="Cheng J.-F."/>
            <person name="Hugenholtz P."/>
            <person name="Woyke T."/>
            <person name="Wu D."/>
            <person name="Spring S."/>
            <person name="Schueler E."/>
            <person name="Brambilla E."/>
            <person name="Klenk H.-P."/>
            <person name="Eisen J.A."/>
        </authorList>
    </citation>
    <scope>NUCLEOTIDE SEQUENCE [LARGE SCALE GENOMIC DNA]</scope>
    <source>
        <strain evidence="3">ATCC 700848 / DSM 11109 / ASRB2</strain>
    </source>
</reference>
<protein>
    <submittedName>
        <fullName evidence="2">Uncharacterized protein</fullName>
    </submittedName>
</protein>
<sequence length="144" mass="16705">MDITFWILDRIRQVIFWFFILCFLSVGGTLDADAGQSENSRTTPPQTADWHQAVEELKANIKELRSNTASLVKIKQDSHLSATDRKTWLDKAKAYSEECVAYLAALDKLNARQLQKDDQGRLLLQEKQAFQRELQYFREVLEKP</sequence>
<dbReference type="HOGENOM" id="CLU_1793353_0_0_7"/>
<dbReference type="EMBL" id="CP002629">
    <property type="protein sequence ID" value="AEB09599.1"/>
    <property type="molecule type" value="Genomic_DNA"/>
</dbReference>
<gene>
    <name evidence="2" type="ordered locus">Desac_1759</name>
</gene>